<organism evidence="3 4">
    <name type="scientific">Paramormyrops kingsleyae</name>
    <dbReference type="NCBI Taxonomy" id="1676925"/>
    <lineage>
        <taxon>Eukaryota</taxon>
        <taxon>Metazoa</taxon>
        <taxon>Chordata</taxon>
        <taxon>Craniata</taxon>
        <taxon>Vertebrata</taxon>
        <taxon>Euteleostomi</taxon>
        <taxon>Actinopterygii</taxon>
        <taxon>Neopterygii</taxon>
        <taxon>Teleostei</taxon>
        <taxon>Osteoglossocephala</taxon>
        <taxon>Osteoglossomorpha</taxon>
        <taxon>Osteoglossiformes</taxon>
        <taxon>Mormyridae</taxon>
        <taxon>Paramormyrops</taxon>
    </lineage>
</organism>
<evidence type="ECO:0000256" key="1">
    <source>
        <dbReference type="ARBA" id="ARBA00022614"/>
    </source>
</evidence>
<dbReference type="GeneTree" id="ENSGT01150000286927"/>
<reference evidence="3" key="2">
    <citation type="submission" date="2025-09" db="UniProtKB">
        <authorList>
            <consortium name="Ensembl"/>
        </authorList>
    </citation>
    <scope>IDENTIFICATION</scope>
</reference>
<evidence type="ECO:0000313" key="3">
    <source>
        <dbReference type="Ensembl" id="ENSPKIP00000008108.1"/>
    </source>
</evidence>
<reference evidence="3" key="1">
    <citation type="submission" date="2025-08" db="UniProtKB">
        <authorList>
            <consortium name="Ensembl"/>
        </authorList>
    </citation>
    <scope>IDENTIFICATION</scope>
</reference>
<dbReference type="Gene3D" id="3.80.10.10">
    <property type="entry name" value="Ribonuclease Inhibitor"/>
    <property type="match status" value="2"/>
</dbReference>
<dbReference type="AlphaFoldDB" id="A0A3B3QPP4"/>
<dbReference type="InterPro" id="IPR032675">
    <property type="entry name" value="LRR_dom_sf"/>
</dbReference>
<dbReference type="FunFam" id="3.80.10.10:FF:000538">
    <property type="entry name" value="Si:ch211-127b6.2"/>
    <property type="match status" value="1"/>
</dbReference>
<accession>A0A3B3QPP4</accession>
<protein>
    <submittedName>
        <fullName evidence="3">NACHT, LRR and PYD domains-containing protein 3-like</fullName>
    </submittedName>
</protein>
<keyword evidence="1" id="KW-0433">Leucine-rich repeat</keyword>
<dbReference type="InterPro" id="IPR051261">
    <property type="entry name" value="NLR"/>
</dbReference>
<name>A0A3B3QPP4_9TELE</name>
<dbReference type="Pfam" id="PF13516">
    <property type="entry name" value="LRR_6"/>
    <property type="match status" value="4"/>
</dbReference>
<evidence type="ECO:0000313" key="4">
    <source>
        <dbReference type="Proteomes" id="UP000261540"/>
    </source>
</evidence>
<proteinExistence type="predicted"/>
<dbReference type="FunFam" id="3.80.10.10:FF:000100">
    <property type="entry name" value="Si:dkey-11n14.1"/>
    <property type="match status" value="1"/>
</dbReference>
<dbReference type="SUPFAM" id="SSF52047">
    <property type="entry name" value="RNI-like"/>
    <property type="match status" value="1"/>
</dbReference>
<dbReference type="InterPro" id="IPR001611">
    <property type="entry name" value="Leu-rich_rpt"/>
</dbReference>
<sequence>MECIRRRCTNLSPERTINLFTCLNELGDNSLVEEAQRYLSSGRLSAENLSPAQYSALAFVLLMSDEELDVFDLKKFFRSDNEHWRLLTVVKTSKAALLNSCNLTETCCDTLALTLRSNSSPLREMDLSNNDLQDSGVKLLSAGLGDSHCKLEILRLNSCNLTQTCCDTLALTLRSNSSPLRELDLSNNDLQDSGVKLLSAGLGDSHCKLEILRSVQFDEQGGISPPVALCVSLVLMLLSVLLTCRLYMCLCLNIFSFSRLNSCNLTETCCDTLALTLRSNSSPLRELDLSNNDLQDSGVKLLSAGLGDSHCKLEILRLNSCNLTETCCDTLALTLRSNSSPLRELDLSDNDLQDSGVKLLSAGLGDSPCKLEILRSVQFDGTNTKLVL</sequence>
<dbReference type="Proteomes" id="UP000261540">
    <property type="component" value="Unplaced"/>
</dbReference>
<evidence type="ECO:0000256" key="2">
    <source>
        <dbReference type="ARBA" id="ARBA00022737"/>
    </source>
</evidence>
<dbReference type="PANTHER" id="PTHR24106">
    <property type="entry name" value="NACHT, LRR AND CARD DOMAINS-CONTAINING"/>
    <property type="match status" value="1"/>
</dbReference>
<dbReference type="Ensembl" id="ENSPKIT00000032181.1">
    <property type="protein sequence ID" value="ENSPKIP00000008108.1"/>
    <property type="gene ID" value="ENSPKIG00000023726.1"/>
</dbReference>
<keyword evidence="2" id="KW-0677">Repeat</keyword>
<dbReference type="SMART" id="SM00368">
    <property type="entry name" value="LRR_RI"/>
    <property type="match status" value="6"/>
</dbReference>
<keyword evidence="4" id="KW-1185">Reference proteome</keyword>